<dbReference type="Proteomes" id="UP000189701">
    <property type="component" value="Unplaced"/>
</dbReference>
<feature type="region of interest" description="Disordered" evidence="1">
    <location>
        <begin position="1"/>
        <end position="29"/>
    </location>
</feature>
<evidence type="ECO:0000313" key="2">
    <source>
        <dbReference type="Proteomes" id="UP000189701"/>
    </source>
</evidence>
<reference evidence="2" key="1">
    <citation type="journal article" date="2013" name="Genome Biol.">
        <title>Reference genomes and transcriptomes of Nicotiana sylvestris and Nicotiana tomentosiformis.</title>
        <authorList>
            <person name="Sierro N."/>
            <person name="Battey J.N."/>
            <person name="Ouadi S."/>
            <person name="Bovet L."/>
            <person name="Goepfert S."/>
            <person name="Bakaher N."/>
            <person name="Peitsch M.C."/>
            <person name="Ivanov N.V."/>
        </authorList>
    </citation>
    <scope>NUCLEOTIDE SEQUENCE [LARGE SCALE GENOMIC DNA]</scope>
</reference>
<protein>
    <submittedName>
        <fullName evidence="3">Uncharacterized protein LOC104221589</fullName>
    </submittedName>
</protein>
<name>A0A1U7W186_NICSY</name>
<evidence type="ECO:0000313" key="3">
    <source>
        <dbReference type="RefSeq" id="XP_009770966.1"/>
    </source>
</evidence>
<keyword evidence="2" id="KW-1185">Reference proteome</keyword>
<accession>A0A1U7W186</accession>
<dbReference type="RefSeq" id="XP_009770966.1">
    <property type="nucleotide sequence ID" value="XM_009772664.1"/>
</dbReference>
<feature type="compositionally biased region" description="Basic residues" evidence="1">
    <location>
        <begin position="1"/>
        <end position="18"/>
    </location>
</feature>
<proteinExistence type="predicted"/>
<reference evidence="3" key="2">
    <citation type="submission" date="2025-08" db="UniProtKB">
        <authorList>
            <consortium name="RefSeq"/>
        </authorList>
    </citation>
    <scope>IDENTIFICATION</scope>
    <source>
        <tissue evidence="3">Leaf</tissue>
    </source>
</reference>
<dbReference type="AlphaFoldDB" id="A0A1U7W186"/>
<sequence>MARQSHVKQGQRHGKARQGKAGQAMANDTGRFDQVGGDLTWAGNCDNECVRLSQRAAICGNDISAEQCQRQGWAQYQPWHKTAGQKSDTCCAQAAVGKHVQSTWEVVGSCNLFQDMLIMA</sequence>
<gene>
    <name evidence="3" type="primary">LOC104221589</name>
</gene>
<evidence type="ECO:0000256" key="1">
    <source>
        <dbReference type="SAM" id="MobiDB-lite"/>
    </source>
</evidence>
<organism evidence="2 3">
    <name type="scientific">Nicotiana sylvestris</name>
    <name type="common">Wood tobacco</name>
    <name type="synonym">South American tobacco</name>
    <dbReference type="NCBI Taxonomy" id="4096"/>
    <lineage>
        <taxon>Eukaryota</taxon>
        <taxon>Viridiplantae</taxon>
        <taxon>Streptophyta</taxon>
        <taxon>Embryophyta</taxon>
        <taxon>Tracheophyta</taxon>
        <taxon>Spermatophyta</taxon>
        <taxon>Magnoliopsida</taxon>
        <taxon>eudicotyledons</taxon>
        <taxon>Gunneridae</taxon>
        <taxon>Pentapetalae</taxon>
        <taxon>asterids</taxon>
        <taxon>lamiids</taxon>
        <taxon>Solanales</taxon>
        <taxon>Solanaceae</taxon>
        <taxon>Nicotianoideae</taxon>
        <taxon>Nicotianeae</taxon>
        <taxon>Nicotiana</taxon>
    </lineage>
</organism>